<evidence type="ECO:0000256" key="4">
    <source>
        <dbReference type="ARBA" id="ARBA00023242"/>
    </source>
</evidence>
<keyword evidence="3" id="KW-0804">Transcription</keyword>
<evidence type="ECO:0000256" key="2">
    <source>
        <dbReference type="ARBA" id="ARBA00023015"/>
    </source>
</evidence>
<proteinExistence type="predicted"/>
<evidence type="ECO:0000259" key="6">
    <source>
        <dbReference type="PROSITE" id="PS51294"/>
    </source>
</evidence>
<dbReference type="SUPFAM" id="SSF46689">
    <property type="entry name" value="Homeodomain-like"/>
    <property type="match status" value="1"/>
</dbReference>
<sequence length="296" mass="33278">MNNIFMDLQRINDPYERISKLKSYVSRLSTEMVVINSLKGDISLSVSMLNDAIKKLNSMIADSSKMNEELTIKEFIYVDGKNLKDGGGMSKSNIDDGDRKNWMLDVKLWNAQDPKSDDDGLVEEKKACENPNNQIIWKFDKSEGSSGLFRTPTSLAIQESSDQIPPYVSEQRDDSVTLINPQVTPYVNDPSRKKRRRHWSEALHDHFVQAIRHLGPAKATPKRIKDQMKMDDLTIDEIKSHLQKYKSRHHCQLGKASTSAVPSSPANSGISEGPSGNNSGWGGADNEGGYKYKFQI</sequence>
<comment type="subcellular location">
    <subcellularLocation>
        <location evidence="1">Nucleus</location>
    </subcellularLocation>
</comment>
<dbReference type="Proteomes" id="UP001237642">
    <property type="component" value="Unassembled WGS sequence"/>
</dbReference>
<dbReference type="FunFam" id="1.10.10.60:FF:000007">
    <property type="entry name" value="Two-component response regulator"/>
    <property type="match status" value="1"/>
</dbReference>
<reference evidence="7" key="1">
    <citation type="submission" date="2023-02" db="EMBL/GenBank/DDBJ databases">
        <title>Genome of toxic invasive species Heracleum sosnowskyi carries increased number of genes despite the absence of recent whole-genome duplications.</title>
        <authorList>
            <person name="Schelkunov M."/>
            <person name="Shtratnikova V."/>
            <person name="Makarenko M."/>
            <person name="Klepikova A."/>
            <person name="Omelchenko D."/>
            <person name="Novikova G."/>
            <person name="Obukhova E."/>
            <person name="Bogdanov V."/>
            <person name="Penin A."/>
            <person name="Logacheva M."/>
        </authorList>
    </citation>
    <scope>NUCLEOTIDE SEQUENCE</scope>
    <source>
        <strain evidence="7">Hsosn_3</strain>
        <tissue evidence="7">Leaf</tissue>
    </source>
</reference>
<evidence type="ECO:0000313" key="8">
    <source>
        <dbReference type="Proteomes" id="UP001237642"/>
    </source>
</evidence>
<dbReference type="GO" id="GO:0003677">
    <property type="term" value="F:DNA binding"/>
    <property type="evidence" value="ECO:0007669"/>
    <property type="project" value="UniProtKB-KW"/>
</dbReference>
<dbReference type="InterPro" id="IPR006447">
    <property type="entry name" value="Myb_dom_plants"/>
</dbReference>
<evidence type="ECO:0000256" key="3">
    <source>
        <dbReference type="ARBA" id="ARBA00023163"/>
    </source>
</evidence>
<dbReference type="GO" id="GO:0005634">
    <property type="term" value="C:nucleus"/>
    <property type="evidence" value="ECO:0007669"/>
    <property type="project" value="UniProtKB-SubCell"/>
</dbReference>
<dbReference type="PANTHER" id="PTHR31003">
    <property type="entry name" value="MYB FAMILY TRANSCRIPTION FACTOR"/>
    <property type="match status" value="1"/>
</dbReference>
<comment type="caution">
    <text evidence="7">The sequence shown here is derived from an EMBL/GenBank/DDBJ whole genome shotgun (WGS) entry which is preliminary data.</text>
</comment>
<dbReference type="AlphaFoldDB" id="A0AAD8MHS8"/>
<gene>
    <name evidence="7" type="ORF">POM88_030084</name>
</gene>
<dbReference type="PROSITE" id="PS51294">
    <property type="entry name" value="HTH_MYB"/>
    <property type="match status" value="1"/>
</dbReference>
<dbReference type="InterPro" id="IPR017930">
    <property type="entry name" value="Myb_dom"/>
</dbReference>
<reference evidence="7" key="2">
    <citation type="submission" date="2023-05" db="EMBL/GenBank/DDBJ databases">
        <authorList>
            <person name="Schelkunov M.I."/>
        </authorList>
    </citation>
    <scope>NUCLEOTIDE SEQUENCE</scope>
    <source>
        <strain evidence="7">Hsosn_3</strain>
        <tissue evidence="7">Leaf</tissue>
    </source>
</reference>
<dbReference type="NCBIfam" id="TIGR01557">
    <property type="entry name" value="myb_SHAQKYF"/>
    <property type="match status" value="1"/>
</dbReference>
<accession>A0AAD8MHS8</accession>
<keyword evidence="8" id="KW-1185">Reference proteome</keyword>
<dbReference type="InterPro" id="IPR044787">
    <property type="entry name" value="HHO5-like"/>
</dbReference>
<dbReference type="InterPro" id="IPR009057">
    <property type="entry name" value="Homeodomain-like_sf"/>
</dbReference>
<dbReference type="GO" id="GO:0003700">
    <property type="term" value="F:DNA-binding transcription factor activity"/>
    <property type="evidence" value="ECO:0007669"/>
    <property type="project" value="InterPro"/>
</dbReference>
<protein>
    <recommendedName>
        <fullName evidence="6">HTH myb-type domain-containing protein</fullName>
    </recommendedName>
</protein>
<feature type="compositionally biased region" description="Polar residues" evidence="5">
    <location>
        <begin position="255"/>
        <end position="278"/>
    </location>
</feature>
<evidence type="ECO:0000313" key="7">
    <source>
        <dbReference type="EMBL" id="KAK1373891.1"/>
    </source>
</evidence>
<dbReference type="PANTHER" id="PTHR31003:SF22">
    <property type="entry name" value="TRANSCRIPTION FACTOR HHO5"/>
    <property type="match status" value="1"/>
</dbReference>
<feature type="region of interest" description="Disordered" evidence="5">
    <location>
        <begin position="253"/>
        <end position="284"/>
    </location>
</feature>
<dbReference type="InterPro" id="IPR001005">
    <property type="entry name" value="SANT/Myb"/>
</dbReference>
<evidence type="ECO:0000256" key="5">
    <source>
        <dbReference type="SAM" id="MobiDB-lite"/>
    </source>
</evidence>
<keyword evidence="2" id="KW-0805">Transcription regulation</keyword>
<dbReference type="Pfam" id="PF00249">
    <property type="entry name" value="Myb_DNA-binding"/>
    <property type="match status" value="1"/>
</dbReference>
<dbReference type="EMBL" id="JAUIZM010000007">
    <property type="protein sequence ID" value="KAK1373891.1"/>
    <property type="molecule type" value="Genomic_DNA"/>
</dbReference>
<organism evidence="7 8">
    <name type="scientific">Heracleum sosnowskyi</name>
    <dbReference type="NCBI Taxonomy" id="360622"/>
    <lineage>
        <taxon>Eukaryota</taxon>
        <taxon>Viridiplantae</taxon>
        <taxon>Streptophyta</taxon>
        <taxon>Embryophyta</taxon>
        <taxon>Tracheophyta</taxon>
        <taxon>Spermatophyta</taxon>
        <taxon>Magnoliopsida</taxon>
        <taxon>eudicotyledons</taxon>
        <taxon>Gunneridae</taxon>
        <taxon>Pentapetalae</taxon>
        <taxon>asterids</taxon>
        <taxon>campanulids</taxon>
        <taxon>Apiales</taxon>
        <taxon>Apiaceae</taxon>
        <taxon>Apioideae</taxon>
        <taxon>apioid superclade</taxon>
        <taxon>Tordylieae</taxon>
        <taxon>Tordyliinae</taxon>
        <taxon>Heracleum</taxon>
    </lineage>
</organism>
<keyword evidence="4" id="KW-0539">Nucleus</keyword>
<name>A0AAD8MHS8_9APIA</name>
<evidence type="ECO:0000256" key="1">
    <source>
        <dbReference type="ARBA" id="ARBA00004123"/>
    </source>
</evidence>
<dbReference type="Gene3D" id="1.10.10.60">
    <property type="entry name" value="Homeodomain-like"/>
    <property type="match status" value="1"/>
</dbReference>
<feature type="domain" description="HTH myb-type" evidence="6">
    <location>
        <begin position="191"/>
        <end position="250"/>
    </location>
</feature>